<dbReference type="SUPFAM" id="SSF55486">
    <property type="entry name" value="Metalloproteases ('zincins'), catalytic domain"/>
    <property type="match status" value="1"/>
</dbReference>
<organism evidence="2">
    <name type="scientific">marine metagenome</name>
    <dbReference type="NCBI Taxonomy" id="408172"/>
    <lineage>
        <taxon>unclassified sequences</taxon>
        <taxon>metagenomes</taxon>
        <taxon>ecological metagenomes</taxon>
    </lineage>
</organism>
<dbReference type="InterPro" id="IPR001791">
    <property type="entry name" value="Laminin_G"/>
</dbReference>
<reference evidence="2" key="1">
    <citation type="submission" date="2018-05" db="EMBL/GenBank/DDBJ databases">
        <authorList>
            <person name="Lanie J.A."/>
            <person name="Ng W.-L."/>
            <person name="Kazmierczak K.M."/>
            <person name="Andrzejewski T.M."/>
            <person name="Davidsen T.M."/>
            <person name="Wayne K.J."/>
            <person name="Tettelin H."/>
            <person name="Glass J.I."/>
            <person name="Rusch D."/>
            <person name="Podicherti R."/>
            <person name="Tsui H.-C.T."/>
            <person name="Winkler M.E."/>
        </authorList>
    </citation>
    <scope>NUCLEOTIDE SEQUENCE</scope>
</reference>
<dbReference type="EMBL" id="UINC01045012">
    <property type="protein sequence ID" value="SVB51236.1"/>
    <property type="molecule type" value="Genomic_DNA"/>
</dbReference>
<dbReference type="Pfam" id="PF13583">
    <property type="entry name" value="Reprolysin_4"/>
    <property type="match status" value="1"/>
</dbReference>
<dbReference type="Gene3D" id="2.60.120.200">
    <property type="match status" value="1"/>
</dbReference>
<evidence type="ECO:0000313" key="2">
    <source>
        <dbReference type="EMBL" id="SVB51236.1"/>
    </source>
</evidence>
<evidence type="ECO:0000259" key="1">
    <source>
        <dbReference type="PROSITE" id="PS50025"/>
    </source>
</evidence>
<dbReference type="Pfam" id="PF13385">
    <property type="entry name" value="Laminin_G_3"/>
    <property type="match status" value="1"/>
</dbReference>
<accession>A0A382EK99</accession>
<name>A0A382EK99_9ZZZZ</name>
<feature type="non-terminal residue" evidence="2">
    <location>
        <position position="556"/>
    </location>
</feature>
<dbReference type="SUPFAM" id="SSF49899">
    <property type="entry name" value="Concanavalin A-like lectins/glucanases"/>
    <property type="match status" value="1"/>
</dbReference>
<protein>
    <recommendedName>
        <fullName evidence="1">Laminin G domain-containing protein</fullName>
    </recommendedName>
</protein>
<gene>
    <name evidence="2" type="ORF">METZ01_LOCUS204090</name>
</gene>
<feature type="non-terminal residue" evidence="2">
    <location>
        <position position="1"/>
    </location>
</feature>
<sequence>VELPLVLDHITEMIGPGGYDTPASLLTWEYGAVFNVGYGGGLAYVPGSTSANIPSYDIFNHEIGHNLGSSHNCSTENGWRSTIGGTIMCWRGNTLSGSGGDQYSSHTIDIAIKYQKEMFWSSGYDYQRGWTRIATGNTPLTVSVPVDGFNIPKETPFVLKGSADNEFADITTFSWEQNDISNIAFESPNFPGDTGPLFCSADGTLDGYRRYFPNIACLLENQYNMPLNPGNDYLIEKLPFAEREINMRLLARDNNPYAGGFSYANIQLAVAGDAGPFRVTSQDEAVIWETSTNETVSWDVANTTHPEGVNCAVVDIYLSIDGGENFNVVLAEATANDGTENIVVPIVPTSNACRLMVKSADNIFFDINNSFFTIHNSAVPQLTIDTTSIDLSLPPDTVIIVEREISNNGEDGSVLTYDLAVEYNLNGAGYLSFDGSDDYVDLGTNLLSGSGDFSISVWVKTTGTDQVIIQQRNGGWNGEHQLRITGNGYLNFWTYSDGYQWSVTTQEAINDNVWHHIVVVQDEAFGGGRIYVDGGESASSSGGLVHLNGGFHSYLG</sequence>
<dbReference type="AlphaFoldDB" id="A0A382EK99"/>
<dbReference type="PROSITE" id="PS50025">
    <property type="entry name" value="LAM_G_DOMAIN"/>
    <property type="match status" value="1"/>
</dbReference>
<dbReference type="InterPro" id="IPR013320">
    <property type="entry name" value="ConA-like_dom_sf"/>
</dbReference>
<proteinExistence type="predicted"/>
<feature type="domain" description="Laminin G" evidence="1">
    <location>
        <begin position="420"/>
        <end position="556"/>
    </location>
</feature>